<dbReference type="CDD" id="cd06530">
    <property type="entry name" value="S26_SPase_I"/>
    <property type="match status" value="1"/>
</dbReference>
<dbReference type="Gene3D" id="2.10.109.10">
    <property type="entry name" value="Umud Fragment, subunit A"/>
    <property type="match status" value="1"/>
</dbReference>
<dbReference type="OrthoDB" id="9815782at2"/>
<evidence type="ECO:0000256" key="1">
    <source>
        <dbReference type="ARBA" id="ARBA00000677"/>
    </source>
</evidence>
<dbReference type="AlphaFoldDB" id="A0A5M8QEA7"/>
<dbReference type="GO" id="GO:0004252">
    <property type="term" value="F:serine-type endopeptidase activity"/>
    <property type="evidence" value="ECO:0007669"/>
    <property type="project" value="InterPro"/>
</dbReference>
<evidence type="ECO:0000256" key="2">
    <source>
        <dbReference type="ARBA" id="ARBA00004401"/>
    </source>
</evidence>
<proteinExistence type="inferred from homology"/>
<dbReference type="GO" id="GO:0005886">
    <property type="term" value="C:plasma membrane"/>
    <property type="evidence" value="ECO:0007669"/>
    <property type="project" value="UniProtKB-SubCell"/>
</dbReference>
<dbReference type="EC" id="3.4.21.89" evidence="4 7"/>
<dbReference type="PANTHER" id="PTHR43390">
    <property type="entry name" value="SIGNAL PEPTIDASE I"/>
    <property type="match status" value="1"/>
</dbReference>
<feature type="domain" description="Peptidase S26" evidence="8">
    <location>
        <begin position="26"/>
        <end position="222"/>
    </location>
</feature>
<dbReference type="GO" id="GO:0006465">
    <property type="term" value="P:signal peptide processing"/>
    <property type="evidence" value="ECO:0007669"/>
    <property type="project" value="InterPro"/>
</dbReference>
<evidence type="ECO:0000256" key="4">
    <source>
        <dbReference type="ARBA" id="ARBA00013208"/>
    </source>
</evidence>
<comment type="subcellular location">
    <subcellularLocation>
        <location evidence="2">Cell membrane</location>
        <topology evidence="2">Single-pass type II membrane protein</topology>
    </subcellularLocation>
    <subcellularLocation>
        <location evidence="7">Membrane</location>
        <topology evidence="7">Single-pass type II membrane protein</topology>
    </subcellularLocation>
</comment>
<evidence type="ECO:0000313" key="9">
    <source>
        <dbReference type="EMBL" id="KAA6433076.1"/>
    </source>
</evidence>
<keyword evidence="7" id="KW-0812">Transmembrane</keyword>
<evidence type="ECO:0000256" key="7">
    <source>
        <dbReference type="RuleBase" id="RU362042"/>
    </source>
</evidence>
<evidence type="ECO:0000313" key="10">
    <source>
        <dbReference type="Proteomes" id="UP000323221"/>
    </source>
</evidence>
<dbReference type="NCBIfam" id="TIGR02227">
    <property type="entry name" value="sigpep_I_bact"/>
    <property type="match status" value="1"/>
</dbReference>
<keyword evidence="7" id="KW-0472">Membrane</keyword>
<dbReference type="PANTHER" id="PTHR43390:SF1">
    <property type="entry name" value="CHLOROPLAST PROCESSING PEPTIDASE"/>
    <property type="match status" value="1"/>
</dbReference>
<dbReference type="GO" id="GO:0009003">
    <property type="term" value="F:signal peptidase activity"/>
    <property type="evidence" value="ECO:0007669"/>
    <property type="project" value="UniProtKB-EC"/>
</dbReference>
<comment type="caution">
    <text evidence="9">The sequence shown here is derived from an EMBL/GenBank/DDBJ whole genome shotgun (WGS) entry which is preliminary data.</text>
</comment>
<sequence length="257" mass="27958">MTETVETGETGRGDGGSGRGFLLFLRDLAVIFLVALLISFLVKTFLIRPFWIPSESMNDTLQVDDRIIVSLLTPTVFAIDRGEVVVFEDPGGWLPEPEQEEETGLVGAIDWFLTFVGLAPEDDHGYLIKRVIGLPGDRVQCCNEFGQLTVNGVPIDEPYLHLDLAGQPASSMSFDVTVPEGHLWVLGDNRNHSGDSRAHMDAPGGGFVPIASVVGRAVLISWPVERWTWLDSYDSSFVGVEPQGAAVARELPLVVPG</sequence>
<reference evidence="9 10" key="1">
    <citation type="submission" date="2019-08" db="EMBL/GenBank/DDBJ databases">
        <title>Agrococcus lahaulensis sp. nov., isolated from a cold desert of the Indian Himalayas.</title>
        <authorList>
            <person name="Qu J.H."/>
        </authorList>
    </citation>
    <scope>NUCLEOTIDE SEQUENCE [LARGE SCALE GENOMIC DNA]</scope>
    <source>
        <strain evidence="9 10">NS18</strain>
    </source>
</reference>
<dbReference type="SUPFAM" id="SSF51306">
    <property type="entry name" value="LexA/Signal peptidase"/>
    <property type="match status" value="1"/>
</dbReference>
<feature type="transmembrane region" description="Helical" evidence="7">
    <location>
        <begin position="20"/>
        <end position="42"/>
    </location>
</feature>
<feature type="active site" evidence="6">
    <location>
        <position position="56"/>
    </location>
</feature>
<keyword evidence="10" id="KW-1185">Reference proteome</keyword>
<accession>A0A5M8QEA7</accession>
<dbReference type="Proteomes" id="UP000323221">
    <property type="component" value="Unassembled WGS sequence"/>
</dbReference>
<keyword evidence="7" id="KW-0645">Protease</keyword>
<keyword evidence="5 7" id="KW-0378">Hydrolase</keyword>
<feature type="active site" evidence="6">
    <location>
        <position position="129"/>
    </location>
</feature>
<gene>
    <name evidence="9" type="primary">lepB</name>
    <name evidence="9" type="ORF">FQ330_09000</name>
</gene>
<organism evidence="9 10">
    <name type="scientific">Agrococcus sediminis</name>
    <dbReference type="NCBI Taxonomy" id="2599924"/>
    <lineage>
        <taxon>Bacteria</taxon>
        <taxon>Bacillati</taxon>
        <taxon>Actinomycetota</taxon>
        <taxon>Actinomycetes</taxon>
        <taxon>Micrococcales</taxon>
        <taxon>Microbacteriaceae</taxon>
        <taxon>Agrococcus</taxon>
    </lineage>
</organism>
<dbReference type="InterPro" id="IPR019533">
    <property type="entry name" value="Peptidase_S26"/>
</dbReference>
<dbReference type="InterPro" id="IPR036286">
    <property type="entry name" value="LexA/Signal_pep-like_sf"/>
</dbReference>
<comment type="similarity">
    <text evidence="3 7">Belongs to the peptidase S26 family.</text>
</comment>
<protein>
    <recommendedName>
        <fullName evidence="4 7">Signal peptidase I</fullName>
        <ecNumber evidence="4 7">3.4.21.89</ecNumber>
    </recommendedName>
</protein>
<dbReference type="PRINTS" id="PR00727">
    <property type="entry name" value="LEADERPTASE"/>
</dbReference>
<dbReference type="RefSeq" id="WP_146356877.1">
    <property type="nucleotide sequence ID" value="NZ_JBFBFL010000010.1"/>
</dbReference>
<dbReference type="PROSITE" id="PS00761">
    <property type="entry name" value="SPASE_I_3"/>
    <property type="match status" value="1"/>
</dbReference>
<evidence type="ECO:0000256" key="3">
    <source>
        <dbReference type="ARBA" id="ARBA00009370"/>
    </source>
</evidence>
<evidence type="ECO:0000256" key="5">
    <source>
        <dbReference type="ARBA" id="ARBA00022801"/>
    </source>
</evidence>
<comment type="catalytic activity">
    <reaction evidence="1 7">
        <text>Cleavage of hydrophobic, N-terminal signal or leader sequences from secreted and periplasmic proteins.</text>
        <dbReference type="EC" id="3.4.21.89"/>
    </reaction>
</comment>
<dbReference type="EMBL" id="VOIR01000014">
    <property type="protein sequence ID" value="KAA6433076.1"/>
    <property type="molecule type" value="Genomic_DNA"/>
</dbReference>
<evidence type="ECO:0000259" key="8">
    <source>
        <dbReference type="Pfam" id="PF10502"/>
    </source>
</evidence>
<dbReference type="Pfam" id="PF10502">
    <property type="entry name" value="Peptidase_S26"/>
    <property type="match status" value="1"/>
</dbReference>
<evidence type="ECO:0000256" key="6">
    <source>
        <dbReference type="PIRSR" id="PIRSR600223-1"/>
    </source>
</evidence>
<dbReference type="InterPro" id="IPR000223">
    <property type="entry name" value="Pept_S26A_signal_pept_1"/>
</dbReference>
<name>A0A5M8QEA7_9MICO</name>
<dbReference type="InterPro" id="IPR019758">
    <property type="entry name" value="Pept_S26A_signal_pept_1_CS"/>
</dbReference>
<keyword evidence="7" id="KW-1133">Transmembrane helix</keyword>